<evidence type="ECO:0000256" key="1">
    <source>
        <dbReference type="SAM" id="MobiDB-lite"/>
    </source>
</evidence>
<dbReference type="Proteomes" id="UP001500051">
    <property type="component" value="Unassembled WGS sequence"/>
</dbReference>
<proteinExistence type="predicted"/>
<feature type="region of interest" description="Disordered" evidence="1">
    <location>
        <begin position="26"/>
        <end position="48"/>
    </location>
</feature>
<dbReference type="RefSeq" id="WP_344813527.1">
    <property type="nucleotide sequence ID" value="NZ_BAAAYX010000013.1"/>
</dbReference>
<name>A0ABP7DYE6_9ACTN</name>
<feature type="chain" id="PRO_5046730651" evidence="2">
    <location>
        <begin position="17"/>
        <end position="432"/>
    </location>
</feature>
<reference evidence="4" key="1">
    <citation type="journal article" date="2019" name="Int. J. Syst. Evol. Microbiol.">
        <title>The Global Catalogue of Microorganisms (GCM) 10K type strain sequencing project: providing services to taxonomists for standard genome sequencing and annotation.</title>
        <authorList>
            <consortium name="The Broad Institute Genomics Platform"/>
            <consortium name="The Broad Institute Genome Sequencing Center for Infectious Disease"/>
            <person name="Wu L."/>
            <person name="Ma J."/>
        </authorList>
    </citation>
    <scope>NUCLEOTIDE SEQUENCE [LARGE SCALE GENOMIC DNA]</scope>
    <source>
        <strain evidence="4">JCM 16548</strain>
    </source>
</reference>
<sequence>MRTVALCLALTLLVLAGCTWSDTEPGLLQRRDPSTAPPTPLPPAPTNPLLPVAGETTWTSAEGQQVTSRIAVHAVRRGAGLTVLDWSVTPLTAPDRRAGDEVPPGFDLGLDRSSAGGVNIVLVDPRSKRVYRPLSHRGRNQAYRCLCTPIWAAQTNLHLGETRLLQVAFPALPASVRFVDVVAATLPPFGHLPVTPEDHVPTATHPADLARPAEPVAPLTAPQYFQTDDGADTRRTATLRVDQVLADADSTTVRWTLRSMSGQRAFLVVPLGPPLVAVPAEDTPVLSTNAASGPTLSVGSGPALRARWTTGTYEDRRFLECLCTNLDFWAIGLRAAGGSAQLVTTYPALPRGTTRVDVVLPGTANLPNLAVSPAPDGSTRIGPPTPTSVGLWYATSRPELGWATAEWPTPVPDPAQLTDYVPSVDTITRLPR</sequence>
<evidence type="ECO:0000256" key="2">
    <source>
        <dbReference type="SAM" id="SignalP"/>
    </source>
</evidence>
<accession>A0ABP7DYE6</accession>
<protein>
    <submittedName>
        <fullName evidence="3">Uncharacterized protein</fullName>
    </submittedName>
</protein>
<dbReference type="PROSITE" id="PS51257">
    <property type="entry name" value="PROKAR_LIPOPROTEIN"/>
    <property type="match status" value="1"/>
</dbReference>
<feature type="signal peptide" evidence="2">
    <location>
        <begin position="1"/>
        <end position="16"/>
    </location>
</feature>
<feature type="compositionally biased region" description="Pro residues" evidence="1">
    <location>
        <begin position="35"/>
        <end position="48"/>
    </location>
</feature>
<evidence type="ECO:0000313" key="3">
    <source>
        <dbReference type="EMBL" id="GAA3711706.1"/>
    </source>
</evidence>
<organism evidence="3 4">
    <name type="scientific">Microlunatus aurantiacus</name>
    <dbReference type="NCBI Taxonomy" id="446786"/>
    <lineage>
        <taxon>Bacteria</taxon>
        <taxon>Bacillati</taxon>
        <taxon>Actinomycetota</taxon>
        <taxon>Actinomycetes</taxon>
        <taxon>Propionibacteriales</taxon>
        <taxon>Propionibacteriaceae</taxon>
        <taxon>Microlunatus</taxon>
    </lineage>
</organism>
<gene>
    <name evidence="3" type="ORF">GCM10022204_33170</name>
</gene>
<keyword evidence="4" id="KW-1185">Reference proteome</keyword>
<comment type="caution">
    <text evidence="3">The sequence shown here is derived from an EMBL/GenBank/DDBJ whole genome shotgun (WGS) entry which is preliminary data.</text>
</comment>
<keyword evidence="2" id="KW-0732">Signal</keyword>
<dbReference type="EMBL" id="BAAAYX010000013">
    <property type="protein sequence ID" value="GAA3711706.1"/>
    <property type="molecule type" value="Genomic_DNA"/>
</dbReference>
<evidence type="ECO:0000313" key="4">
    <source>
        <dbReference type="Proteomes" id="UP001500051"/>
    </source>
</evidence>